<gene>
    <name evidence="2" type="ORF">Cvel_2086</name>
</gene>
<feature type="compositionally biased region" description="Low complexity" evidence="1">
    <location>
        <begin position="26"/>
        <end position="41"/>
    </location>
</feature>
<dbReference type="EMBL" id="CDMZ01005743">
    <property type="protein sequence ID" value="CEM53967.1"/>
    <property type="molecule type" value="Genomic_DNA"/>
</dbReference>
<name>A0A0G4IA94_9ALVE</name>
<feature type="compositionally biased region" description="Basic and acidic residues" evidence="1">
    <location>
        <begin position="73"/>
        <end position="82"/>
    </location>
</feature>
<sequence>MGNSDHGRQGSAGGGSGKRDGGGSSNRGRSPGSNSSAPSSRYNDKELEGKDRLPTQAVVNPRGPNRNPVLDRYGVRHRDRSGSDAFIGMMAGPGETPITPGGRGGGRGRGRGGRTLSPGRFNNENFEKKNSDSGQAQRGGSVPPVSSQTVGPGGQDDDNDIVVTGGVSRRKRDSFNLTIHASKGEEMITHGEGSLGKVHFADCLGLPLCYEPGAKYSPDYDTTTFHVWHDGAMERLSAWDPVGTHTGVDV</sequence>
<evidence type="ECO:0000256" key="1">
    <source>
        <dbReference type="SAM" id="MobiDB-lite"/>
    </source>
</evidence>
<reference evidence="2" key="1">
    <citation type="submission" date="2014-11" db="EMBL/GenBank/DDBJ databases">
        <authorList>
            <person name="Otto D Thomas"/>
            <person name="Naeem Raeece"/>
        </authorList>
    </citation>
    <scope>NUCLEOTIDE SEQUENCE</scope>
</reference>
<feature type="compositionally biased region" description="Polar residues" evidence="1">
    <location>
        <begin position="132"/>
        <end position="150"/>
    </location>
</feature>
<accession>A0A0G4IA94</accession>
<dbReference type="VEuPathDB" id="CryptoDB:Cvel_2086"/>
<feature type="region of interest" description="Disordered" evidence="1">
    <location>
        <begin position="1"/>
        <end position="160"/>
    </location>
</feature>
<organism evidence="2">
    <name type="scientific">Chromera velia CCMP2878</name>
    <dbReference type="NCBI Taxonomy" id="1169474"/>
    <lineage>
        <taxon>Eukaryota</taxon>
        <taxon>Sar</taxon>
        <taxon>Alveolata</taxon>
        <taxon>Colpodellida</taxon>
        <taxon>Chromeraceae</taxon>
        <taxon>Chromera</taxon>
    </lineage>
</organism>
<dbReference type="AlphaFoldDB" id="A0A0G4IA94"/>
<dbReference type="PhylomeDB" id="A0A0G4IA94"/>
<protein>
    <submittedName>
        <fullName evidence="2">Uncharacterized protein</fullName>
    </submittedName>
</protein>
<proteinExistence type="predicted"/>
<feature type="compositionally biased region" description="Basic and acidic residues" evidence="1">
    <location>
        <begin position="42"/>
        <end position="53"/>
    </location>
</feature>
<evidence type="ECO:0000313" key="2">
    <source>
        <dbReference type="EMBL" id="CEM53967.1"/>
    </source>
</evidence>